<proteinExistence type="predicted"/>
<evidence type="ECO:0000313" key="2">
    <source>
        <dbReference type="EMBL" id="CAB4175355.1"/>
    </source>
</evidence>
<dbReference type="EMBL" id="LR797195">
    <property type="protein sequence ID" value="CAB4193651.1"/>
    <property type="molecule type" value="Genomic_DNA"/>
</dbReference>
<sequence>MKYIKLYENYSTPAKVIVEGSYSPKPGDYDGMHAFQSRKKDGFGGKMNDKVNEALLKFYKETGKNPDITKIEVKMDDSAWKVTWRVTIEESTDGKAWMGLTSRGGAGKKDGMSGSVERAKRQIERKKRELSSEIGDSMLETKDIIDGGDFGWQGKGAYIRQIFIAYTKPNKYPSLAPSTDYTYDDEEFA</sequence>
<gene>
    <name evidence="3" type="ORF">UFOVP1247_117</name>
    <name evidence="2" type="ORF">UFOVP970_157</name>
</gene>
<reference evidence="2" key="1">
    <citation type="submission" date="2020-05" db="EMBL/GenBank/DDBJ databases">
        <authorList>
            <person name="Chiriac C."/>
            <person name="Salcher M."/>
            <person name="Ghai R."/>
            <person name="Kavagutti S V."/>
        </authorList>
    </citation>
    <scope>NUCLEOTIDE SEQUENCE</scope>
</reference>
<evidence type="ECO:0000256" key="1">
    <source>
        <dbReference type="SAM" id="MobiDB-lite"/>
    </source>
</evidence>
<organism evidence="2">
    <name type="scientific">uncultured Caudovirales phage</name>
    <dbReference type="NCBI Taxonomy" id="2100421"/>
    <lineage>
        <taxon>Viruses</taxon>
        <taxon>Duplodnaviria</taxon>
        <taxon>Heunggongvirae</taxon>
        <taxon>Uroviricota</taxon>
        <taxon>Caudoviricetes</taxon>
        <taxon>Peduoviridae</taxon>
        <taxon>Maltschvirus</taxon>
        <taxon>Maltschvirus maltsch</taxon>
    </lineage>
</organism>
<dbReference type="EMBL" id="LR796916">
    <property type="protein sequence ID" value="CAB4175355.1"/>
    <property type="molecule type" value="Genomic_DNA"/>
</dbReference>
<feature type="compositionally biased region" description="Basic and acidic residues" evidence="1">
    <location>
        <begin position="107"/>
        <end position="129"/>
    </location>
</feature>
<evidence type="ECO:0000313" key="3">
    <source>
        <dbReference type="EMBL" id="CAB4193651.1"/>
    </source>
</evidence>
<feature type="region of interest" description="Disordered" evidence="1">
    <location>
        <begin position="105"/>
        <end position="129"/>
    </location>
</feature>
<accession>A0A6J5Q1R1</accession>
<protein>
    <submittedName>
        <fullName evidence="2">Uncharacterized protein</fullName>
    </submittedName>
</protein>
<name>A0A6J5Q1R1_9CAUD</name>